<organism evidence="6 7">
    <name type="scientific">Toxocara canis</name>
    <name type="common">Canine roundworm</name>
    <dbReference type="NCBI Taxonomy" id="6265"/>
    <lineage>
        <taxon>Eukaryota</taxon>
        <taxon>Metazoa</taxon>
        <taxon>Ecdysozoa</taxon>
        <taxon>Nematoda</taxon>
        <taxon>Chromadorea</taxon>
        <taxon>Rhabditida</taxon>
        <taxon>Spirurina</taxon>
        <taxon>Ascaridomorpha</taxon>
        <taxon>Ascaridoidea</taxon>
        <taxon>Toxocaridae</taxon>
        <taxon>Toxocara</taxon>
    </lineage>
</organism>
<comment type="caution">
    <text evidence="6">The sequence shown here is derived from an EMBL/GenBank/DDBJ whole genome shotgun (WGS) entry which is preliminary data.</text>
</comment>
<accession>A0A0B2V4A8</accession>
<dbReference type="Proteomes" id="UP000031036">
    <property type="component" value="Unassembled WGS sequence"/>
</dbReference>
<reference evidence="6 7" key="1">
    <citation type="submission" date="2014-11" db="EMBL/GenBank/DDBJ databases">
        <title>Genetic blueprint of the zoonotic pathogen Toxocara canis.</title>
        <authorList>
            <person name="Zhu X.-Q."/>
            <person name="Korhonen P.K."/>
            <person name="Cai H."/>
            <person name="Young N.D."/>
            <person name="Nejsum P."/>
            <person name="von Samson-Himmelstjerna G."/>
            <person name="Boag P.R."/>
            <person name="Tan P."/>
            <person name="Li Q."/>
            <person name="Min J."/>
            <person name="Yang Y."/>
            <person name="Wang X."/>
            <person name="Fang X."/>
            <person name="Hall R.S."/>
            <person name="Hofmann A."/>
            <person name="Sternberg P.W."/>
            <person name="Jex A.R."/>
            <person name="Gasser R.B."/>
        </authorList>
    </citation>
    <scope>NUCLEOTIDE SEQUENCE [LARGE SCALE GENOMIC DNA]</scope>
    <source>
        <strain evidence="6">PN_DK_2014</strain>
    </source>
</reference>
<feature type="active site" evidence="3">
    <location>
        <position position="193"/>
    </location>
</feature>
<dbReference type="PROSITE" id="PS00531">
    <property type="entry name" value="RNASE_T2_2"/>
    <property type="match status" value="1"/>
</dbReference>
<feature type="active site" evidence="3">
    <location>
        <position position="197"/>
    </location>
</feature>
<protein>
    <submittedName>
        <fullName evidence="6">Ribonuclease Oy</fullName>
    </submittedName>
</protein>
<dbReference type="STRING" id="6265.A0A0B2V4A8"/>
<sequence length="381" mass="42694">MTLQIDTLPGASSAYITALQRKCHAVILFKMCLSACVLSAVLVGQVFARGSDHFDYFIFAQIYPTAVCQVDNRVTPDSCEIPNRTANWTIHGLWPTRRDGSYPRFCHSGKGRFRPDDLTPIENTLEVGWPNLFTGKSKTSLWPTRRDGSYPRFCHSGKGRFRPDDLTPIENTLEVGWPNLFTGKSKTSLWKHEWDKHGTCAASLPSTSGELNFFGVSLRLHEQYSVEDALQQGGIIASNDQTYHLMDINKAIQSALTNGHTIKVHCLKDRMSGTHLLADIRICVDKDFQPIDCYTKSSRFTRAAMPSYEQCPDEGIRYIPSASGVVDRQSSKEGVATDKQSFYKYHPTAPPAVGASGPKWTLFSVFQFLSRLLNPIKLLKF</sequence>
<feature type="transmembrane region" description="Helical" evidence="5">
    <location>
        <begin position="27"/>
        <end position="48"/>
    </location>
</feature>
<dbReference type="InterPro" id="IPR001568">
    <property type="entry name" value="RNase_T2-like"/>
</dbReference>
<keyword evidence="5" id="KW-0812">Transmembrane</keyword>
<evidence type="ECO:0000256" key="2">
    <source>
        <dbReference type="ARBA" id="ARBA00023157"/>
    </source>
</evidence>
<dbReference type="Pfam" id="PF00445">
    <property type="entry name" value="Ribonuclease_T2"/>
    <property type="match status" value="1"/>
</dbReference>
<evidence type="ECO:0000313" key="6">
    <source>
        <dbReference type="EMBL" id="KHN76277.1"/>
    </source>
</evidence>
<comment type="similarity">
    <text evidence="1 4">Belongs to the RNase T2 family.</text>
</comment>
<dbReference type="GO" id="GO:0005576">
    <property type="term" value="C:extracellular region"/>
    <property type="evidence" value="ECO:0007669"/>
    <property type="project" value="TreeGrafter"/>
</dbReference>
<evidence type="ECO:0000256" key="1">
    <source>
        <dbReference type="ARBA" id="ARBA00007469"/>
    </source>
</evidence>
<dbReference type="Gene3D" id="3.90.730.10">
    <property type="entry name" value="Ribonuclease T2-like"/>
    <property type="match status" value="2"/>
</dbReference>
<dbReference type="SUPFAM" id="SSF55895">
    <property type="entry name" value="Ribonuclease Rh-like"/>
    <property type="match status" value="2"/>
</dbReference>
<dbReference type="InterPro" id="IPR018188">
    <property type="entry name" value="RNase_T2_His_AS_1"/>
</dbReference>
<keyword evidence="5" id="KW-1133">Transmembrane helix</keyword>
<dbReference type="CDD" id="cd01061">
    <property type="entry name" value="RNase_T2_euk"/>
    <property type="match status" value="1"/>
</dbReference>
<evidence type="ECO:0000313" key="7">
    <source>
        <dbReference type="Proteomes" id="UP000031036"/>
    </source>
</evidence>
<dbReference type="GO" id="GO:0003723">
    <property type="term" value="F:RNA binding"/>
    <property type="evidence" value="ECO:0007669"/>
    <property type="project" value="InterPro"/>
</dbReference>
<dbReference type="InterPro" id="IPR033697">
    <property type="entry name" value="Ribonuclease_T2_eukaryotic"/>
</dbReference>
<evidence type="ECO:0000256" key="3">
    <source>
        <dbReference type="PIRSR" id="PIRSR633697-1"/>
    </source>
</evidence>
<evidence type="ECO:0000256" key="5">
    <source>
        <dbReference type="SAM" id="Phobius"/>
    </source>
</evidence>
<dbReference type="InterPro" id="IPR033130">
    <property type="entry name" value="RNase_T2_His_AS_2"/>
</dbReference>
<gene>
    <name evidence="6" type="ORF">Tcan_14657</name>
</gene>
<dbReference type="GO" id="GO:0033897">
    <property type="term" value="F:ribonuclease T2 activity"/>
    <property type="evidence" value="ECO:0007669"/>
    <property type="project" value="InterPro"/>
</dbReference>
<dbReference type="PANTHER" id="PTHR11240">
    <property type="entry name" value="RIBONUCLEASE T2"/>
    <property type="match status" value="1"/>
</dbReference>
<dbReference type="OrthoDB" id="435754at2759"/>
<dbReference type="InterPro" id="IPR036430">
    <property type="entry name" value="RNase_T2-like_sf"/>
</dbReference>
<proteinExistence type="inferred from homology"/>
<dbReference type="PROSITE" id="PS00530">
    <property type="entry name" value="RNASE_T2_1"/>
    <property type="match status" value="1"/>
</dbReference>
<dbReference type="PANTHER" id="PTHR11240:SF22">
    <property type="entry name" value="RIBONUCLEASE T2"/>
    <property type="match status" value="1"/>
</dbReference>
<keyword evidence="2" id="KW-1015">Disulfide bond</keyword>
<name>A0A0B2V4A8_TOXCA</name>
<feature type="active site" evidence="3">
    <location>
        <position position="91"/>
    </location>
</feature>
<keyword evidence="7" id="KW-1185">Reference proteome</keyword>
<dbReference type="EMBL" id="JPKZ01002554">
    <property type="protein sequence ID" value="KHN76277.1"/>
    <property type="molecule type" value="Genomic_DNA"/>
</dbReference>
<dbReference type="AlphaFoldDB" id="A0A0B2V4A8"/>
<dbReference type="GO" id="GO:0006401">
    <property type="term" value="P:RNA catabolic process"/>
    <property type="evidence" value="ECO:0007669"/>
    <property type="project" value="TreeGrafter"/>
</dbReference>
<evidence type="ECO:0000256" key="4">
    <source>
        <dbReference type="RuleBase" id="RU004328"/>
    </source>
</evidence>
<keyword evidence="5" id="KW-0472">Membrane</keyword>